<keyword evidence="2" id="KW-1185">Reference proteome</keyword>
<protein>
    <submittedName>
        <fullName evidence="1">Uncharacterized protein</fullName>
    </submittedName>
</protein>
<gene>
    <name evidence="1" type="ordered locus">AM1_0761</name>
</gene>
<dbReference type="RefSeq" id="WP_012161389.1">
    <property type="nucleotide sequence ID" value="NC_009925.1"/>
</dbReference>
<evidence type="ECO:0000313" key="1">
    <source>
        <dbReference type="EMBL" id="ABW25805.1"/>
    </source>
</evidence>
<dbReference type="EMBL" id="CP000828">
    <property type="protein sequence ID" value="ABW25805.1"/>
    <property type="molecule type" value="Genomic_DNA"/>
</dbReference>
<dbReference type="HOGENOM" id="CLU_1801811_0_0_3"/>
<dbReference type="Proteomes" id="UP000000268">
    <property type="component" value="Chromosome"/>
</dbReference>
<proteinExistence type="predicted"/>
<dbReference type="STRING" id="329726.AM1_0761"/>
<dbReference type="AlphaFoldDB" id="B0CFB8"/>
<reference evidence="1 2" key="1">
    <citation type="journal article" date="2008" name="Proc. Natl. Acad. Sci. U.S.A.">
        <title>Niche adaptation and genome expansion in the chlorophyll d-producing cyanobacterium Acaryochloris marina.</title>
        <authorList>
            <person name="Swingley W.D."/>
            <person name="Chen M."/>
            <person name="Cheung P.C."/>
            <person name="Conrad A.L."/>
            <person name="Dejesa L.C."/>
            <person name="Hao J."/>
            <person name="Honchak B.M."/>
            <person name="Karbach L.E."/>
            <person name="Kurdoglu A."/>
            <person name="Lahiri S."/>
            <person name="Mastrian S.D."/>
            <person name="Miyashita H."/>
            <person name="Page L."/>
            <person name="Ramakrishna P."/>
            <person name="Satoh S."/>
            <person name="Sattley W.M."/>
            <person name="Shimada Y."/>
            <person name="Taylor H.L."/>
            <person name="Tomo T."/>
            <person name="Tsuchiya T."/>
            <person name="Wang Z.T."/>
            <person name="Raymond J."/>
            <person name="Mimuro M."/>
            <person name="Blankenship R.E."/>
            <person name="Touchman J.W."/>
        </authorList>
    </citation>
    <scope>NUCLEOTIDE SEQUENCE [LARGE SCALE GENOMIC DNA]</scope>
    <source>
        <strain evidence="2">MBIC 11017</strain>
    </source>
</reference>
<sequence length="143" mass="16344">MQTTQKYEPDQSDLDVSFEAMDGTVHLTVFLDPARKVKMENIDYRPACYWEGKSGCSSSIEFGQGKQGKGAKLIQSIWGQAVLADFRAASLTKTHADGDTYRWYQGQLYNYETFQGKGNTTMQFSVVSKDVTQRDRIQRFMER</sequence>
<name>B0CFB8_ACAM1</name>
<accession>B0CFB8</accession>
<organism evidence="1 2">
    <name type="scientific">Acaryochloris marina (strain MBIC 11017)</name>
    <dbReference type="NCBI Taxonomy" id="329726"/>
    <lineage>
        <taxon>Bacteria</taxon>
        <taxon>Bacillati</taxon>
        <taxon>Cyanobacteriota</taxon>
        <taxon>Cyanophyceae</taxon>
        <taxon>Acaryochloridales</taxon>
        <taxon>Acaryochloridaceae</taxon>
        <taxon>Acaryochloris</taxon>
    </lineage>
</organism>
<evidence type="ECO:0000313" key="2">
    <source>
        <dbReference type="Proteomes" id="UP000000268"/>
    </source>
</evidence>
<dbReference type="KEGG" id="amr:AM1_0761"/>